<dbReference type="RefSeq" id="WP_378269772.1">
    <property type="nucleotide sequence ID" value="NZ_JBHUKR010000021.1"/>
</dbReference>
<feature type="region of interest" description="Disordered" evidence="1">
    <location>
        <begin position="56"/>
        <end position="180"/>
    </location>
</feature>
<evidence type="ECO:0000256" key="1">
    <source>
        <dbReference type="SAM" id="MobiDB-lite"/>
    </source>
</evidence>
<feature type="compositionally biased region" description="Polar residues" evidence="1">
    <location>
        <begin position="83"/>
        <end position="102"/>
    </location>
</feature>
<sequence>MTHSGPRSGPPAREETPPREPLSRVHRGGYLMLAASGVVLATAFGGIAQLLSPHAPSTDIPAGNRNPGSQQVVPADDLPGTLPATSGGQTKHTSSSPTTSVTIGPDGQRTTAILPPAGSAPVSVSSMPQGGGHLPPPTTSSKSIPPPKSSESSPSSPPPSSPTTTTTTTGSSGGGTGTSG</sequence>
<feature type="transmembrane region" description="Helical" evidence="2">
    <location>
        <begin position="29"/>
        <end position="51"/>
    </location>
</feature>
<evidence type="ECO:0000256" key="2">
    <source>
        <dbReference type="SAM" id="Phobius"/>
    </source>
</evidence>
<keyword evidence="4" id="KW-1185">Reference proteome</keyword>
<keyword evidence="2" id="KW-0472">Membrane</keyword>
<protein>
    <recommendedName>
        <fullName evidence="5">Serine/threonine protein kinase</fullName>
    </recommendedName>
</protein>
<dbReference type="EMBL" id="JBHUKR010000021">
    <property type="protein sequence ID" value="MFD2421282.1"/>
    <property type="molecule type" value="Genomic_DNA"/>
</dbReference>
<keyword evidence="2" id="KW-0812">Transmembrane</keyword>
<gene>
    <name evidence="3" type="ORF">ACFSXZ_33630</name>
</gene>
<dbReference type="Proteomes" id="UP001597417">
    <property type="component" value="Unassembled WGS sequence"/>
</dbReference>
<reference evidence="4" key="1">
    <citation type="journal article" date="2019" name="Int. J. Syst. Evol. Microbiol.">
        <title>The Global Catalogue of Microorganisms (GCM) 10K type strain sequencing project: providing services to taxonomists for standard genome sequencing and annotation.</title>
        <authorList>
            <consortium name="The Broad Institute Genomics Platform"/>
            <consortium name="The Broad Institute Genome Sequencing Center for Infectious Disease"/>
            <person name="Wu L."/>
            <person name="Ma J."/>
        </authorList>
    </citation>
    <scope>NUCLEOTIDE SEQUENCE [LARGE SCALE GENOMIC DNA]</scope>
    <source>
        <strain evidence="4">CGMCC 4.7645</strain>
    </source>
</reference>
<name>A0ABW5G588_9PSEU</name>
<proteinExistence type="predicted"/>
<accession>A0ABW5G588</accession>
<feature type="region of interest" description="Disordered" evidence="1">
    <location>
        <begin position="1"/>
        <end position="24"/>
    </location>
</feature>
<organism evidence="3 4">
    <name type="scientific">Amycolatopsis pigmentata</name>
    <dbReference type="NCBI Taxonomy" id="450801"/>
    <lineage>
        <taxon>Bacteria</taxon>
        <taxon>Bacillati</taxon>
        <taxon>Actinomycetota</taxon>
        <taxon>Actinomycetes</taxon>
        <taxon>Pseudonocardiales</taxon>
        <taxon>Pseudonocardiaceae</taxon>
        <taxon>Amycolatopsis</taxon>
    </lineage>
</organism>
<evidence type="ECO:0008006" key="5">
    <source>
        <dbReference type="Google" id="ProtNLM"/>
    </source>
</evidence>
<feature type="compositionally biased region" description="Pro residues" evidence="1">
    <location>
        <begin position="134"/>
        <end position="148"/>
    </location>
</feature>
<evidence type="ECO:0000313" key="3">
    <source>
        <dbReference type="EMBL" id="MFD2421282.1"/>
    </source>
</evidence>
<comment type="caution">
    <text evidence="3">The sequence shown here is derived from an EMBL/GenBank/DDBJ whole genome shotgun (WGS) entry which is preliminary data.</text>
</comment>
<evidence type="ECO:0000313" key="4">
    <source>
        <dbReference type="Proteomes" id="UP001597417"/>
    </source>
</evidence>
<feature type="compositionally biased region" description="Basic and acidic residues" evidence="1">
    <location>
        <begin position="12"/>
        <end position="23"/>
    </location>
</feature>
<keyword evidence="2" id="KW-1133">Transmembrane helix</keyword>
<feature type="compositionally biased region" description="Gly residues" evidence="1">
    <location>
        <begin position="171"/>
        <end position="180"/>
    </location>
</feature>
<feature type="compositionally biased region" description="Low complexity" evidence="1">
    <location>
        <begin position="115"/>
        <end position="128"/>
    </location>
</feature>